<dbReference type="eggNOG" id="ENOG5031HT2">
    <property type="taxonomic scope" value="Bacteria"/>
</dbReference>
<organism evidence="1 2">
    <name type="scientific">Elizabethkingia meningoseptica</name>
    <name type="common">Chryseobacterium meningosepticum</name>
    <dbReference type="NCBI Taxonomy" id="238"/>
    <lineage>
        <taxon>Bacteria</taxon>
        <taxon>Pseudomonadati</taxon>
        <taxon>Bacteroidota</taxon>
        <taxon>Flavobacteriia</taxon>
        <taxon>Flavobacteriales</taxon>
        <taxon>Weeksellaceae</taxon>
        <taxon>Elizabethkingia</taxon>
    </lineage>
</organism>
<name>A0A1T3FGD3_ELIME</name>
<sequence>MMKLFFLSVFPLFMFFDTDKETPNLELVRGYYDKAVADKILCDNMIKDLQQVSDETIFLAYLGGFQTIWAKHASNPISKLKTFNRGKKNIESAIKMQPDNIEIRFIRLSVQKNAPSFLGYNKNIKEDQLFIENNRREIRSPVLLKNIDKLLKHSK</sequence>
<keyword evidence="2" id="KW-1185">Reference proteome</keyword>
<evidence type="ECO:0000313" key="2">
    <source>
        <dbReference type="Proteomes" id="UP000188947"/>
    </source>
</evidence>
<dbReference type="Proteomes" id="UP000188947">
    <property type="component" value="Unassembled WGS sequence"/>
</dbReference>
<evidence type="ECO:0000313" key="1">
    <source>
        <dbReference type="EMBL" id="OOH97375.1"/>
    </source>
</evidence>
<gene>
    <name evidence="1" type="ORF">BMF97_03395</name>
</gene>
<comment type="caution">
    <text evidence="1">The sequence shown here is derived from an EMBL/GenBank/DDBJ whole genome shotgun (WGS) entry which is preliminary data.</text>
</comment>
<reference evidence="1 2" key="1">
    <citation type="submission" date="2016-11" db="EMBL/GenBank/DDBJ databases">
        <title>Genome sequence and comparative genomic analysis of clinical strain Elizabethkingia meningoseptica 61421 PRCM.</title>
        <authorList>
            <person name="Wang M."/>
            <person name="Hu S."/>
            <person name="Cao L."/>
            <person name="Jiang T."/>
            <person name="Zhou Y."/>
            <person name="Ming D."/>
        </authorList>
    </citation>
    <scope>NUCLEOTIDE SEQUENCE [LARGE SCALE GENOMIC DNA]</scope>
    <source>
        <strain evidence="1 2">61421 PRCM</strain>
    </source>
</reference>
<protein>
    <submittedName>
        <fullName evidence="1">Uncharacterized protein</fullName>
    </submittedName>
</protein>
<dbReference type="STRING" id="238.BBD35_10905"/>
<accession>A0A1T3FGD3</accession>
<dbReference type="OrthoDB" id="663842at2"/>
<dbReference type="AlphaFoldDB" id="A0A1T3FGD3"/>
<dbReference type="RefSeq" id="WP_070904402.1">
    <property type="nucleotide sequence ID" value="NZ_CP016378.1"/>
</dbReference>
<dbReference type="EMBL" id="MPOG01000004">
    <property type="protein sequence ID" value="OOH97375.1"/>
    <property type="molecule type" value="Genomic_DNA"/>
</dbReference>
<proteinExistence type="predicted"/>